<keyword evidence="1" id="KW-1133">Transmembrane helix</keyword>
<evidence type="ECO:0000256" key="1">
    <source>
        <dbReference type="SAM" id="Phobius"/>
    </source>
</evidence>
<dbReference type="Proteomes" id="UP000250321">
    <property type="component" value="Unassembled WGS sequence"/>
</dbReference>
<feature type="transmembrane region" description="Helical" evidence="1">
    <location>
        <begin position="222"/>
        <end position="244"/>
    </location>
</feature>
<keyword evidence="1" id="KW-0812">Transmembrane</keyword>
<protein>
    <submittedName>
        <fullName evidence="2">Uncharacterized protein</fullName>
    </submittedName>
</protein>
<evidence type="ECO:0000313" key="3">
    <source>
        <dbReference type="Proteomes" id="UP000250321"/>
    </source>
</evidence>
<sequence length="270" mass="29896">MTISRLSTRHRAFNSREPSFCLANQNAGPQVPDISSRALSALLGRFVLRESHLFVLNSSASIKPKLLRFFFTLPKSLSLCSSKVHSDLPSFLSPLSPSLKPFHHLVTFLLALNLLEPFFDSWASSFSISTCSNGPYCSPSKAREPHLLNLTTWQFGLVQMAPPLLLSTNHLSSWKVDVSQNQDVAEVPSQPWKRMTFPLMRLRRNCNAIDEDGRARYDDSNLAVFIQLSALVASMAGVMTLTMAGVTALTVASMTAAYHGQSDGRLPWLE</sequence>
<name>A0A314Y294_PRUYE</name>
<accession>A0A314Y294</accession>
<dbReference type="EMBL" id="PJQY01001853">
    <property type="protein sequence ID" value="PQP98978.1"/>
    <property type="molecule type" value="Genomic_DNA"/>
</dbReference>
<proteinExistence type="predicted"/>
<keyword evidence="3" id="KW-1185">Reference proteome</keyword>
<keyword evidence="1" id="KW-0472">Membrane</keyword>
<organism evidence="2 3">
    <name type="scientific">Prunus yedoensis var. nudiflora</name>
    <dbReference type="NCBI Taxonomy" id="2094558"/>
    <lineage>
        <taxon>Eukaryota</taxon>
        <taxon>Viridiplantae</taxon>
        <taxon>Streptophyta</taxon>
        <taxon>Embryophyta</taxon>
        <taxon>Tracheophyta</taxon>
        <taxon>Spermatophyta</taxon>
        <taxon>Magnoliopsida</taxon>
        <taxon>eudicotyledons</taxon>
        <taxon>Gunneridae</taxon>
        <taxon>Pentapetalae</taxon>
        <taxon>rosids</taxon>
        <taxon>fabids</taxon>
        <taxon>Rosales</taxon>
        <taxon>Rosaceae</taxon>
        <taxon>Amygdaloideae</taxon>
        <taxon>Amygdaleae</taxon>
        <taxon>Prunus</taxon>
    </lineage>
</organism>
<comment type="caution">
    <text evidence="2">The sequence shown here is derived from an EMBL/GenBank/DDBJ whole genome shotgun (WGS) entry which is preliminary data.</text>
</comment>
<reference evidence="2 3" key="1">
    <citation type="submission" date="2018-02" db="EMBL/GenBank/DDBJ databases">
        <title>Draft genome of wild Prunus yedoensis var. nudiflora.</title>
        <authorList>
            <person name="Baek S."/>
            <person name="Kim J.-H."/>
            <person name="Choi K."/>
            <person name="Kim G.-B."/>
            <person name="Cho A."/>
            <person name="Jang H."/>
            <person name="Shin C.-H."/>
            <person name="Yu H.-J."/>
            <person name="Mun J.-H."/>
        </authorList>
    </citation>
    <scope>NUCLEOTIDE SEQUENCE [LARGE SCALE GENOMIC DNA]</scope>
    <source>
        <strain evidence="3">cv. Jeju island</strain>
        <tissue evidence="2">Leaf</tissue>
    </source>
</reference>
<gene>
    <name evidence="2" type="ORF">Pyn_35189</name>
</gene>
<dbReference type="AlphaFoldDB" id="A0A314Y294"/>
<evidence type="ECO:0000313" key="2">
    <source>
        <dbReference type="EMBL" id="PQP98978.1"/>
    </source>
</evidence>